<proteinExistence type="predicted"/>
<comment type="caution">
    <text evidence="2">The sequence shown here is derived from an EMBL/GenBank/DDBJ whole genome shotgun (WGS) entry which is preliminary data.</text>
</comment>
<evidence type="ECO:0000256" key="1">
    <source>
        <dbReference type="SAM" id="Phobius"/>
    </source>
</evidence>
<feature type="transmembrane region" description="Helical" evidence="1">
    <location>
        <begin position="6"/>
        <end position="31"/>
    </location>
</feature>
<protein>
    <submittedName>
        <fullName evidence="2">Uncharacterized protein</fullName>
    </submittedName>
</protein>
<organism evidence="2 3">
    <name type="scientific">Leptospira kirschneri str. 200802841</name>
    <dbReference type="NCBI Taxonomy" id="1193047"/>
    <lineage>
        <taxon>Bacteria</taxon>
        <taxon>Pseudomonadati</taxon>
        <taxon>Spirochaetota</taxon>
        <taxon>Spirochaetia</taxon>
        <taxon>Leptospirales</taxon>
        <taxon>Leptospiraceae</taxon>
        <taxon>Leptospira</taxon>
    </lineage>
</organism>
<reference evidence="2" key="1">
    <citation type="submission" date="2012-10" db="EMBL/GenBank/DDBJ databases">
        <authorList>
            <person name="Harkins D.M."/>
            <person name="Durkin A.S."/>
            <person name="Brinkac L.M."/>
            <person name="Selengut J.D."/>
            <person name="Sanka R."/>
            <person name="DePew J."/>
            <person name="Purushe J."/>
            <person name="Picardeau M."/>
            <person name="Werts C."/>
            <person name="Goarant C."/>
            <person name="Vinetz J.M."/>
            <person name="Sutton G.G."/>
            <person name="Nelson W.C."/>
            <person name="Fouts D.E."/>
        </authorList>
    </citation>
    <scope>NUCLEOTIDE SEQUENCE [LARGE SCALE GENOMIC DNA]</scope>
    <source>
        <strain evidence="2">200802841</strain>
    </source>
</reference>
<keyword evidence="1" id="KW-0812">Transmembrane</keyword>
<dbReference type="AlphaFoldDB" id="A0A828Y4T8"/>
<keyword evidence="3" id="KW-1185">Reference proteome</keyword>
<dbReference type="EMBL" id="AKWH02000041">
    <property type="protein sequence ID" value="EKO51367.1"/>
    <property type="molecule type" value="Genomic_DNA"/>
</dbReference>
<feature type="transmembrane region" description="Helical" evidence="1">
    <location>
        <begin position="43"/>
        <end position="63"/>
    </location>
</feature>
<keyword evidence="1" id="KW-1133">Transmembrane helix</keyword>
<keyword evidence="1" id="KW-0472">Membrane</keyword>
<dbReference type="Proteomes" id="UP000006339">
    <property type="component" value="Unassembled WGS sequence"/>
</dbReference>
<sequence length="113" mass="12971">MELLTQAVFGLFIPLYVALVLFLSQWAFRFFKTEFVHRDKAQFVLALATGIAILFELVRFVLGDSISQLGYYAVILLLNFCFTTTFYEVLMKRIFEAINYAHSAPVESVEQAD</sequence>
<feature type="transmembrane region" description="Helical" evidence="1">
    <location>
        <begin position="69"/>
        <end position="90"/>
    </location>
</feature>
<dbReference type="RefSeq" id="WP_004770619.1">
    <property type="nucleotide sequence ID" value="NZ_AKWH02000041.1"/>
</dbReference>
<accession>A0A828Y4T8</accession>
<evidence type="ECO:0000313" key="2">
    <source>
        <dbReference type="EMBL" id="EKO51367.1"/>
    </source>
</evidence>
<gene>
    <name evidence="2" type="ORF">LEP1GSC131_2038</name>
</gene>
<name>A0A828Y4T8_9LEPT</name>
<evidence type="ECO:0000313" key="3">
    <source>
        <dbReference type="Proteomes" id="UP000006339"/>
    </source>
</evidence>